<sequence>MDVASLTDAWTVRLASILWAAQVDVDITGTSRKRGFIVILCAQPLVRLPSLPSPRSSSAPPSRPPPAPFAFSHRAALARRFPYVSVPLRRHAFLSCCLRRRRRLSSSTAASSLICHCRGPSHLFPVPPEPIFT</sequence>
<accession>A0AAV8PXD8</accession>
<protein>
    <submittedName>
        <fullName evidence="1">Uncharacterized protein</fullName>
    </submittedName>
</protein>
<evidence type="ECO:0000313" key="2">
    <source>
        <dbReference type="Proteomes" id="UP001222027"/>
    </source>
</evidence>
<evidence type="ECO:0000313" key="1">
    <source>
        <dbReference type="EMBL" id="KAJ8461659.1"/>
    </source>
</evidence>
<dbReference type="AlphaFoldDB" id="A0AAV8PXD8"/>
<gene>
    <name evidence="1" type="ORF">OPV22_034585</name>
</gene>
<dbReference type="Proteomes" id="UP001222027">
    <property type="component" value="Unassembled WGS sequence"/>
</dbReference>
<dbReference type="EMBL" id="JAQQAF010000009">
    <property type="protein sequence ID" value="KAJ8461659.1"/>
    <property type="molecule type" value="Genomic_DNA"/>
</dbReference>
<reference evidence="1 2" key="1">
    <citation type="submission" date="2022-12" db="EMBL/GenBank/DDBJ databases">
        <title>Chromosome-scale assembly of the Ensete ventricosum genome.</title>
        <authorList>
            <person name="Dussert Y."/>
            <person name="Stocks J."/>
            <person name="Wendawek A."/>
            <person name="Woldeyes F."/>
            <person name="Nichols R.A."/>
            <person name="Borrell J.S."/>
        </authorList>
    </citation>
    <scope>NUCLEOTIDE SEQUENCE [LARGE SCALE GENOMIC DNA]</scope>
    <source>
        <strain evidence="2">cv. Maze</strain>
        <tissue evidence="1">Seeds</tissue>
    </source>
</reference>
<keyword evidence="2" id="KW-1185">Reference proteome</keyword>
<organism evidence="1 2">
    <name type="scientific">Ensete ventricosum</name>
    <name type="common">Abyssinian banana</name>
    <name type="synonym">Musa ensete</name>
    <dbReference type="NCBI Taxonomy" id="4639"/>
    <lineage>
        <taxon>Eukaryota</taxon>
        <taxon>Viridiplantae</taxon>
        <taxon>Streptophyta</taxon>
        <taxon>Embryophyta</taxon>
        <taxon>Tracheophyta</taxon>
        <taxon>Spermatophyta</taxon>
        <taxon>Magnoliopsida</taxon>
        <taxon>Liliopsida</taxon>
        <taxon>Zingiberales</taxon>
        <taxon>Musaceae</taxon>
        <taxon>Ensete</taxon>
    </lineage>
</organism>
<name>A0AAV8PXD8_ENSVE</name>
<comment type="caution">
    <text evidence="1">The sequence shown here is derived from an EMBL/GenBank/DDBJ whole genome shotgun (WGS) entry which is preliminary data.</text>
</comment>
<proteinExistence type="predicted"/>